<dbReference type="OrthoDB" id="7998777at2"/>
<keyword evidence="1" id="KW-0614">Plasmid</keyword>
<dbReference type="KEGG" id="mno:Mnod_8290"/>
<evidence type="ECO:0008006" key="3">
    <source>
        <dbReference type="Google" id="ProtNLM"/>
    </source>
</evidence>
<organism evidence="1 2">
    <name type="scientific">Methylobacterium nodulans (strain LMG 21967 / CNCM I-2342 / ORS 2060)</name>
    <dbReference type="NCBI Taxonomy" id="460265"/>
    <lineage>
        <taxon>Bacteria</taxon>
        <taxon>Pseudomonadati</taxon>
        <taxon>Pseudomonadota</taxon>
        <taxon>Alphaproteobacteria</taxon>
        <taxon>Hyphomicrobiales</taxon>
        <taxon>Methylobacteriaceae</taxon>
        <taxon>Methylobacterium</taxon>
    </lineage>
</organism>
<name>B8IVJ6_METNO</name>
<proteinExistence type="predicted"/>
<dbReference type="EMBL" id="CP001350">
    <property type="protein sequence ID" value="ACL62436.1"/>
    <property type="molecule type" value="Genomic_DNA"/>
</dbReference>
<evidence type="ECO:0000313" key="1">
    <source>
        <dbReference type="EMBL" id="ACL62436.1"/>
    </source>
</evidence>
<accession>B8IVJ6</accession>
<dbReference type="Proteomes" id="UP000008207">
    <property type="component" value="Plasmid pMNOD01"/>
</dbReference>
<evidence type="ECO:0000313" key="2">
    <source>
        <dbReference type="Proteomes" id="UP000008207"/>
    </source>
</evidence>
<dbReference type="HOGENOM" id="CLU_1459701_0_0_5"/>
<gene>
    <name evidence="1" type="ordered locus">Mnod_8290</name>
</gene>
<geneLocation type="plasmid" evidence="1 2">
    <name>pMNOD01</name>
</geneLocation>
<dbReference type="AlphaFoldDB" id="B8IVJ6"/>
<sequence>MASSIEFLLKQLWVLNEQDGIQQSMRRCSHTMDGIATFDPSKKIKLSPMLRERFRCAYEWENAAIGQTWLGLDKVAIASDDTQIRKHYDLRVQNWTHAPPAMTTPSRTAIYGINTERREATYLAWPAEDEEPIICALYGGQFDIFKNLKRYLEFLAGDRCHDDSEEILPHVPLSVDEVVTKAREDGGLER</sequence>
<reference evidence="2" key="1">
    <citation type="submission" date="2009-01" db="EMBL/GenBank/DDBJ databases">
        <title>Complete sequence of plasmid 1 of Methylobacterium nodulans ORS 2060.</title>
        <authorList>
            <consortium name="US DOE Joint Genome Institute"/>
            <person name="Lucas S."/>
            <person name="Copeland A."/>
            <person name="Lapidus A."/>
            <person name="Glavina del Rio T."/>
            <person name="Dalin E."/>
            <person name="Tice H."/>
            <person name="Bruce D."/>
            <person name="Goodwin L."/>
            <person name="Pitluck S."/>
            <person name="Sims D."/>
            <person name="Brettin T."/>
            <person name="Detter J.C."/>
            <person name="Han C."/>
            <person name="Larimer F."/>
            <person name="Land M."/>
            <person name="Hauser L."/>
            <person name="Kyrpides N."/>
            <person name="Ivanova N."/>
            <person name="Marx C.J."/>
            <person name="Richardson P."/>
        </authorList>
    </citation>
    <scope>NUCLEOTIDE SEQUENCE [LARGE SCALE GENOMIC DNA]</scope>
    <source>
        <strain evidence="2">LMG 21967 / CNCM I-2342 / ORS 2060</strain>
        <plasmid evidence="2">Plasmid pMNOD01</plasmid>
    </source>
</reference>
<protein>
    <recommendedName>
        <fullName evidence="3">Knr4/Smi1-like domain-containing protein</fullName>
    </recommendedName>
</protein>
<dbReference type="RefSeq" id="WP_015933986.1">
    <property type="nucleotide sequence ID" value="NC_011892.1"/>
</dbReference>
<keyword evidence="2" id="KW-1185">Reference proteome</keyword>